<keyword evidence="3" id="KW-1185">Reference proteome</keyword>
<feature type="region of interest" description="Disordered" evidence="1">
    <location>
        <begin position="70"/>
        <end position="104"/>
    </location>
</feature>
<dbReference type="EMBL" id="CADEAL010004087">
    <property type="protein sequence ID" value="CAB1451379.1"/>
    <property type="molecule type" value="Genomic_DNA"/>
</dbReference>
<protein>
    <submittedName>
        <fullName evidence="2">Uncharacterized protein</fullName>
    </submittedName>
</protein>
<comment type="caution">
    <text evidence="2">The sequence shown here is derived from an EMBL/GenBank/DDBJ whole genome shotgun (WGS) entry which is preliminary data.</text>
</comment>
<evidence type="ECO:0000313" key="3">
    <source>
        <dbReference type="Proteomes" id="UP001153269"/>
    </source>
</evidence>
<proteinExistence type="predicted"/>
<evidence type="ECO:0000256" key="1">
    <source>
        <dbReference type="SAM" id="MobiDB-lite"/>
    </source>
</evidence>
<name>A0A9N7Z7C0_PLEPL</name>
<accession>A0A9N7Z7C0</accession>
<evidence type="ECO:0000313" key="2">
    <source>
        <dbReference type="EMBL" id="CAB1451379.1"/>
    </source>
</evidence>
<reference evidence="2" key="1">
    <citation type="submission" date="2020-03" db="EMBL/GenBank/DDBJ databases">
        <authorList>
            <person name="Weist P."/>
        </authorList>
    </citation>
    <scope>NUCLEOTIDE SEQUENCE</scope>
</reference>
<gene>
    <name evidence="2" type="ORF">PLEPLA_LOCUS39073</name>
</gene>
<sequence length="114" mass="12368">MEGSIILGRDPPIKKNILEISLYATEPQQILSITKAPGKGLEKVTAATRDTGSIKVTGQDLSSIRTLRQQVLTEGANERPSPPQQERESESEGDTEGAERDSVYCLWEVNDGAA</sequence>
<organism evidence="2 3">
    <name type="scientific">Pleuronectes platessa</name>
    <name type="common">European plaice</name>
    <dbReference type="NCBI Taxonomy" id="8262"/>
    <lineage>
        <taxon>Eukaryota</taxon>
        <taxon>Metazoa</taxon>
        <taxon>Chordata</taxon>
        <taxon>Craniata</taxon>
        <taxon>Vertebrata</taxon>
        <taxon>Euteleostomi</taxon>
        <taxon>Actinopterygii</taxon>
        <taxon>Neopterygii</taxon>
        <taxon>Teleostei</taxon>
        <taxon>Neoteleostei</taxon>
        <taxon>Acanthomorphata</taxon>
        <taxon>Carangaria</taxon>
        <taxon>Pleuronectiformes</taxon>
        <taxon>Pleuronectoidei</taxon>
        <taxon>Pleuronectidae</taxon>
        <taxon>Pleuronectes</taxon>
    </lineage>
</organism>
<dbReference type="Proteomes" id="UP001153269">
    <property type="component" value="Unassembled WGS sequence"/>
</dbReference>
<dbReference type="AlphaFoldDB" id="A0A9N7Z7C0"/>